<protein>
    <recommendedName>
        <fullName evidence="4">Thymidylate kinase</fullName>
    </recommendedName>
</protein>
<dbReference type="Proteomes" id="UP000693970">
    <property type="component" value="Unassembled WGS sequence"/>
</dbReference>
<evidence type="ECO:0000313" key="3">
    <source>
        <dbReference type="Proteomes" id="UP000693970"/>
    </source>
</evidence>
<keyword evidence="3" id="KW-1185">Reference proteome</keyword>
<keyword evidence="1" id="KW-0472">Membrane</keyword>
<keyword evidence="1" id="KW-1133">Transmembrane helix</keyword>
<evidence type="ECO:0008006" key="4">
    <source>
        <dbReference type="Google" id="ProtNLM"/>
    </source>
</evidence>
<keyword evidence="1" id="KW-0812">Transmembrane</keyword>
<feature type="transmembrane region" description="Helical" evidence="1">
    <location>
        <begin position="788"/>
        <end position="807"/>
    </location>
</feature>
<sequence>MDDVEAGESTALIPKSTNNDSVAKNVTFGKCKESDRHTVEDEEVAELILHMFMANFRYSADLNRYPKTNPKLPPVVRFKRHRNFYIFEINQFRHWWKTSRLLVRLTGGYEYCLNTLAWMAMAAFNVKKHKQAKQALKSMKAIGRGGVSRDFLKHVKPFTRSIRIVLAVARGWEARVDNRFYEVLIAEAFAFMGNRCSRWIARTSCDTITASVMFPLSAKFIAPYLDQNSRPVIVTMGFIRAILPFAFSFQGSRIGRQLTFNTFKYANYRWLPVQSVMKFDKNRGVYQDMDLDPQLLVMAHAVAIAIGHGDDPVEARKNLAQHGFKVFGSGSGGYAAYRRYDGTPAKDVITLHITPYGPSILNEMPRYIILERRKVLPNTANSSIANAACKPEASICGFTNSGAYFQSQEWAALTSRYRLTMDAYNRSCSILGTNTAMRQGNKLGGPPRDLATLKDFIRHGNLPRKQRKDKKRWNRINCEVERVAKTVAKFQKQGTAPKQVIVYLEGLDCSAKSSTGGLVCQALEKCGYDVRTAQHNRPPNDEQKRKPWMDRGRFQFPEDMYGPGEDKPEYTALVWDRGPAGDFVYGSFAQLSLDEKKKKFEEFRQYDYICRVEDVLFIKLLFVADKDSIASTLGKRLAHKKIAQDLRTWLDANSIPHSREGLEEIEAHIDPTDFIAFNNYKTNLSIFTEVARNTNTLKNRLTDGIPDKYDDHWNVICTTKRYPARMKLLKNFESQLKRYALTPTDKVTTTGKIYEFLDPRSGSHRVSSIVPENYVEEKNKSNKVSIRAIFQTVLLLCLLYFYAYITWNFDMTDYL</sequence>
<organism evidence="2 3">
    <name type="scientific">Nitzschia inconspicua</name>
    <dbReference type="NCBI Taxonomy" id="303405"/>
    <lineage>
        <taxon>Eukaryota</taxon>
        <taxon>Sar</taxon>
        <taxon>Stramenopiles</taxon>
        <taxon>Ochrophyta</taxon>
        <taxon>Bacillariophyta</taxon>
        <taxon>Bacillariophyceae</taxon>
        <taxon>Bacillariophycidae</taxon>
        <taxon>Bacillariales</taxon>
        <taxon>Bacillariaceae</taxon>
        <taxon>Nitzschia</taxon>
    </lineage>
</organism>
<evidence type="ECO:0000313" key="2">
    <source>
        <dbReference type="EMBL" id="KAG7366275.1"/>
    </source>
</evidence>
<name>A0A9K3LPN8_9STRA</name>
<gene>
    <name evidence="2" type="ORF">IV203_028945</name>
</gene>
<evidence type="ECO:0000256" key="1">
    <source>
        <dbReference type="SAM" id="Phobius"/>
    </source>
</evidence>
<proteinExistence type="predicted"/>
<dbReference type="OrthoDB" id="45355at2759"/>
<dbReference type="EMBL" id="JAGRRH010000007">
    <property type="protein sequence ID" value="KAG7366275.1"/>
    <property type="molecule type" value="Genomic_DNA"/>
</dbReference>
<comment type="caution">
    <text evidence="2">The sequence shown here is derived from an EMBL/GenBank/DDBJ whole genome shotgun (WGS) entry which is preliminary data.</text>
</comment>
<dbReference type="AlphaFoldDB" id="A0A9K3LPN8"/>
<reference evidence="2" key="1">
    <citation type="journal article" date="2021" name="Sci. Rep.">
        <title>Diploid genomic architecture of Nitzschia inconspicua, an elite biomass production diatom.</title>
        <authorList>
            <person name="Oliver A."/>
            <person name="Podell S."/>
            <person name="Pinowska A."/>
            <person name="Traller J.C."/>
            <person name="Smith S.R."/>
            <person name="McClure R."/>
            <person name="Beliaev A."/>
            <person name="Bohutskyi P."/>
            <person name="Hill E.A."/>
            <person name="Rabines A."/>
            <person name="Zheng H."/>
            <person name="Allen L.Z."/>
            <person name="Kuo A."/>
            <person name="Grigoriev I.V."/>
            <person name="Allen A.E."/>
            <person name="Hazlebeck D."/>
            <person name="Allen E.E."/>
        </authorList>
    </citation>
    <scope>NUCLEOTIDE SEQUENCE</scope>
    <source>
        <strain evidence="2">Hildebrandi</strain>
    </source>
</reference>
<reference evidence="2" key="2">
    <citation type="submission" date="2021-04" db="EMBL/GenBank/DDBJ databases">
        <authorList>
            <person name="Podell S."/>
        </authorList>
    </citation>
    <scope>NUCLEOTIDE SEQUENCE</scope>
    <source>
        <strain evidence="2">Hildebrandi</strain>
    </source>
</reference>
<accession>A0A9K3LPN8</accession>